<accession>A0A161Y704</accession>
<gene>
    <name evidence="1" type="ORF">N476_13385</name>
</gene>
<name>A0A161Y704_9GAMM</name>
<reference evidence="1 2" key="1">
    <citation type="submission" date="2013-07" db="EMBL/GenBank/DDBJ databases">
        <title>Comparative Genomic and Metabolomic Analysis of Twelve Strains of Pseudoalteromonas luteoviolacea.</title>
        <authorList>
            <person name="Vynne N.G."/>
            <person name="Mansson M."/>
            <person name="Gram L."/>
        </authorList>
    </citation>
    <scope>NUCLEOTIDE SEQUENCE [LARGE SCALE GENOMIC DNA]</scope>
    <source>
        <strain evidence="1 2">H33</strain>
    </source>
</reference>
<protein>
    <submittedName>
        <fullName evidence="1">Uncharacterized protein</fullName>
    </submittedName>
</protein>
<evidence type="ECO:0000313" key="2">
    <source>
        <dbReference type="Proteomes" id="UP000076503"/>
    </source>
</evidence>
<dbReference type="EMBL" id="AUXZ01000068">
    <property type="protein sequence ID" value="KZN51375.1"/>
    <property type="molecule type" value="Genomic_DNA"/>
</dbReference>
<comment type="caution">
    <text evidence="1">The sequence shown here is derived from an EMBL/GenBank/DDBJ whole genome shotgun (WGS) entry which is preliminary data.</text>
</comment>
<proteinExistence type="predicted"/>
<sequence length="44" mass="5034">MFWKVALKVTLGMRMAIVEVINAQVFKNYHEVVGVPSKIISERT</sequence>
<organism evidence="1 2">
    <name type="scientific">Pseudoalteromonas luteoviolacea H33</name>
    <dbReference type="NCBI Taxonomy" id="1365251"/>
    <lineage>
        <taxon>Bacteria</taxon>
        <taxon>Pseudomonadati</taxon>
        <taxon>Pseudomonadota</taxon>
        <taxon>Gammaproteobacteria</taxon>
        <taxon>Alteromonadales</taxon>
        <taxon>Pseudoalteromonadaceae</taxon>
        <taxon>Pseudoalteromonas</taxon>
    </lineage>
</organism>
<dbReference type="PATRIC" id="fig|1365251.3.peg.1884"/>
<dbReference type="AlphaFoldDB" id="A0A161Y704"/>
<dbReference type="Proteomes" id="UP000076503">
    <property type="component" value="Unassembled WGS sequence"/>
</dbReference>
<evidence type="ECO:0000313" key="1">
    <source>
        <dbReference type="EMBL" id="KZN51375.1"/>
    </source>
</evidence>